<protein>
    <recommendedName>
        <fullName evidence="1">KRAB domain-containing protein</fullName>
    </recommendedName>
</protein>
<gene>
    <name evidence="2" type="ORF">G0U57_005556</name>
</gene>
<sequence length="90" mass="9881">QQEAAIWWVPLAFYGVVVLSKDPAGLYGKGLMELSRDVMQENYQNLVLLGDHSGEEEIPQQEDSASMELQRVFSVRSGGDLSQGPDLGKA</sequence>
<comment type="caution">
    <text evidence="2">The sequence shown here is derived from an EMBL/GenBank/DDBJ whole genome shotgun (WGS) entry which is preliminary data.</text>
</comment>
<proteinExistence type="predicted"/>
<name>A0A8T1SKT9_CHESE</name>
<feature type="non-terminal residue" evidence="2">
    <location>
        <position position="90"/>
    </location>
</feature>
<keyword evidence="3" id="KW-1185">Reference proteome</keyword>
<evidence type="ECO:0000313" key="3">
    <source>
        <dbReference type="Proteomes" id="UP000765507"/>
    </source>
</evidence>
<dbReference type="GO" id="GO:0006355">
    <property type="term" value="P:regulation of DNA-templated transcription"/>
    <property type="evidence" value="ECO:0007669"/>
    <property type="project" value="InterPro"/>
</dbReference>
<dbReference type="EMBL" id="JAHGAV010000175">
    <property type="protein sequence ID" value="KAG6929468.1"/>
    <property type="molecule type" value="Genomic_DNA"/>
</dbReference>
<dbReference type="Proteomes" id="UP000765507">
    <property type="component" value="Unassembled WGS sequence"/>
</dbReference>
<dbReference type="InterPro" id="IPR001909">
    <property type="entry name" value="KRAB"/>
</dbReference>
<evidence type="ECO:0000259" key="1">
    <source>
        <dbReference type="Pfam" id="PF01352"/>
    </source>
</evidence>
<dbReference type="Pfam" id="PF01352">
    <property type="entry name" value="KRAB"/>
    <property type="match status" value="1"/>
</dbReference>
<organism evidence="2 3">
    <name type="scientific">Chelydra serpentina</name>
    <name type="common">Snapping turtle</name>
    <name type="synonym">Testudo serpentina</name>
    <dbReference type="NCBI Taxonomy" id="8475"/>
    <lineage>
        <taxon>Eukaryota</taxon>
        <taxon>Metazoa</taxon>
        <taxon>Chordata</taxon>
        <taxon>Craniata</taxon>
        <taxon>Vertebrata</taxon>
        <taxon>Euteleostomi</taxon>
        <taxon>Archelosauria</taxon>
        <taxon>Testudinata</taxon>
        <taxon>Testudines</taxon>
        <taxon>Cryptodira</taxon>
        <taxon>Durocryptodira</taxon>
        <taxon>Americhelydia</taxon>
        <taxon>Chelydroidea</taxon>
        <taxon>Chelydridae</taxon>
        <taxon>Chelydra</taxon>
    </lineage>
</organism>
<evidence type="ECO:0000313" key="2">
    <source>
        <dbReference type="EMBL" id="KAG6929468.1"/>
    </source>
</evidence>
<dbReference type="Gene3D" id="6.10.140.140">
    <property type="match status" value="1"/>
</dbReference>
<feature type="non-terminal residue" evidence="2">
    <location>
        <position position="1"/>
    </location>
</feature>
<accession>A0A8T1SKT9</accession>
<dbReference type="AlphaFoldDB" id="A0A8T1SKT9"/>
<feature type="domain" description="KRAB" evidence="1">
    <location>
        <begin position="33"/>
        <end position="50"/>
    </location>
</feature>
<reference evidence="2 3" key="1">
    <citation type="journal article" date="2020" name="G3 (Bethesda)">
        <title>Draft Genome of the Common Snapping Turtle, Chelydra serpentina, a Model for Phenotypic Plasticity in Reptiles.</title>
        <authorList>
            <person name="Das D."/>
            <person name="Singh S.K."/>
            <person name="Bierstedt J."/>
            <person name="Erickson A."/>
            <person name="Galli G.L.J."/>
            <person name="Crossley D.A. 2nd"/>
            <person name="Rhen T."/>
        </authorList>
    </citation>
    <scope>NUCLEOTIDE SEQUENCE [LARGE SCALE GENOMIC DNA]</scope>
    <source>
        <strain evidence="2">KW</strain>
    </source>
</reference>